<evidence type="ECO:0000313" key="2">
    <source>
        <dbReference type="EMBL" id="TCT22435.1"/>
    </source>
</evidence>
<dbReference type="OrthoDB" id="31158at2"/>
<dbReference type="InterPro" id="IPR029058">
    <property type="entry name" value="AB_hydrolase_fold"/>
</dbReference>
<dbReference type="SUPFAM" id="SSF53474">
    <property type="entry name" value="alpha/beta-Hydrolases"/>
    <property type="match status" value="1"/>
</dbReference>
<sequence length="254" mass="29394">MIVVERITIEDIPVLAVTEEKRKNQPLPVITYIHGFTSSKEFNLPFAYLMAGKGYRVLLPDCLFHGERNQGISSDELQLNFWKIVKQNLLDLPVIKKELEQRNWIKEGRFGLAGTSMGGITTSAALTQFSWIRASAVLMGSPKLTEMAYFLIDQVEKSGTELPLTKEEIKEEISQLDSIDLSRHKEVLNERPLFFWHGDQDPVVPFDHSYSFYNEVIREYKDPEKIRFLREVGQGHKVSRFAVMETVNWFEMHL</sequence>
<dbReference type="PANTHER" id="PTHR47381">
    <property type="entry name" value="ALPHA/BETA-HYDROLASES SUPERFAMILY PROTEIN"/>
    <property type="match status" value="1"/>
</dbReference>
<dbReference type="GO" id="GO:0008236">
    <property type="term" value="F:serine-type peptidase activity"/>
    <property type="evidence" value="ECO:0007669"/>
    <property type="project" value="InterPro"/>
</dbReference>
<dbReference type="AlphaFoldDB" id="A0A4R3N0W6"/>
<dbReference type="Pfam" id="PF00326">
    <property type="entry name" value="Peptidase_S9"/>
    <property type="match status" value="1"/>
</dbReference>
<feature type="domain" description="Peptidase S9 prolyl oligopeptidase catalytic" evidence="1">
    <location>
        <begin position="48"/>
        <end position="239"/>
    </location>
</feature>
<name>A0A4R3N0W6_9BACI</name>
<accession>A0A4R3N0W6</accession>
<organism evidence="2 3">
    <name type="scientific">Melghiribacillus thermohalophilus</name>
    <dbReference type="NCBI Taxonomy" id="1324956"/>
    <lineage>
        <taxon>Bacteria</taxon>
        <taxon>Bacillati</taxon>
        <taxon>Bacillota</taxon>
        <taxon>Bacilli</taxon>
        <taxon>Bacillales</taxon>
        <taxon>Bacillaceae</taxon>
        <taxon>Melghiribacillus</taxon>
    </lineage>
</organism>
<keyword evidence="3" id="KW-1185">Reference proteome</keyword>
<dbReference type="RefSeq" id="WP_132371748.1">
    <property type="nucleotide sequence ID" value="NZ_SMAN01000009.1"/>
</dbReference>
<gene>
    <name evidence="2" type="ORF">EDD68_10982</name>
</gene>
<dbReference type="EMBL" id="SMAN01000009">
    <property type="protein sequence ID" value="TCT22435.1"/>
    <property type="molecule type" value="Genomic_DNA"/>
</dbReference>
<proteinExistence type="predicted"/>
<comment type="caution">
    <text evidence="2">The sequence shown here is derived from an EMBL/GenBank/DDBJ whole genome shotgun (WGS) entry which is preliminary data.</text>
</comment>
<dbReference type="GO" id="GO:0006508">
    <property type="term" value="P:proteolysis"/>
    <property type="evidence" value="ECO:0007669"/>
    <property type="project" value="InterPro"/>
</dbReference>
<reference evidence="2 3" key="1">
    <citation type="submission" date="2019-03" db="EMBL/GenBank/DDBJ databases">
        <title>Genomic Encyclopedia of Type Strains, Phase IV (KMG-IV): sequencing the most valuable type-strain genomes for metagenomic binning, comparative biology and taxonomic classification.</title>
        <authorList>
            <person name="Goeker M."/>
        </authorList>
    </citation>
    <scope>NUCLEOTIDE SEQUENCE [LARGE SCALE GENOMIC DNA]</scope>
    <source>
        <strain evidence="2 3">DSM 25894</strain>
    </source>
</reference>
<protein>
    <recommendedName>
        <fullName evidence="1">Peptidase S9 prolyl oligopeptidase catalytic domain-containing protein</fullName>
    </recommendedName>
</protein>
<dbReference type="InterPro" id="IPR001375">
    <property type="entry name" value="Peptidase_S9_cat"/>
</dbReference>
<evidence type="ECO:0000259" key="1">
    <source>
        <dbReference type="Pfam" id="PF00326"/>
    </source>
</evidence>
<dbReference type="Gene3D" id="3.40.50.1820">
    <property type="entry name" value="alpha/beta hydrolase"/>
    <property type="match status" value="1"/>
</dbReference>
<dbReference type="Proteomes" id="UP000294650">
    <property type="component" value="Unassembled WGS sequence"/>
</dbReference>
<evidence type="ECO:0000313" key="3">
    <source>
        <dbReference type="Proteomes" id="UP000294650"/>
    </source>
</evidence>
<dbReference type="PANTHER" id="PTHR47381:SF3">
    <property type="entry name" value="ALPHA_BETA-HYDROLASES SUPERFAMILY PROTEIN"/>
    <property type="match status" value="1"/>
</dbReference>